<dbReference type="RefSeq" id="WP_131910391.1">
    <property type="nucleotide sequence ID" value="NZ_SMFM01000008.1"/>
</dbReference>
<keyword evidence="2" id="KW-1185">Reference proteome</keyword>
<dbReference type="AlphaFoldDB" id="A0A4R5AQY5"/>
<organism evidence="1 2">
    <name type="scientific">Flavobacterium caseinilyticum</name>
    <dbReference type="NCBI Taxonomy" id="2541732"/>
    <lineage>
        <taxon>Bacteria</taxon>
        <taxon>Pseudomonadati</taxon>
        <taxon>Bacteroidota</taxon>
        <taxon>Flavobacteriia</taxon>
        <taxon>Flavobacteriales</taxon>
        <taxon>Flavobacteriaceae</taxon>
        <taxon>Flavobacterium</taxon>
    </lineage>
</organism>
<name>A0A4R5AQY5_9FLAO</name>
<comment type="caution">
    <text evidence="1">The sequence shown here is derived from an EMBL/GenBank/DDBJ whole genome shotgun (WGS) entry which is preliminary data.</text>
</comment>
<dbReference type="EMBL" id="SMFM01000008">
    <property type="protein sequence ID" value="TDD74605.1"/>
    <property type="molecule type" value="Genomic_DNA"/>
</dbReference>
<dbReference type="Proteomes" id="UP000295278">
    <property type="component" value="Unassembled WGS sequence"/>
</dbReference>
<evidence type="ECO:0000313" key="2">
    <source>
        <dbReference type="Proteomes" id="UP000295278"/>
    </source>
</evidence>
<reference evidence="1 2" key="1">
    <citation type="submission" date="2019-03" db="EMBL/GenBank/DDBJ databases">
        <title>Flavobacterium AT-3-2 sp. nov., isolated from arctic soil.</title>
        <authorList>
            <person name="Chaudhary D.K."/>
        </authorList>
    </citation>
    <scope>NUCLEOTIDE SEQUENCE [LARGE SCALE GENOMIC DNA]</scope>
    <source>
        <strain evidence="1 2">AT-3-2</strain>
    </source>
</reference>
<evidence type="ECO:0000313" key="1">
    <source>
        <dbReference type="EMBL" id="TDD74605.1"/>
    </source>
</evidence>
<protein>
    <submittedName>
        <fullName evidence="1">Uncharacterized protein</fullName>
    </submittedName>
</protein>
<sequence length="106" mass="12166">MDTPNFREAFKNDLTKIFTNLARINRQVVLGDIQAEAVKYSSNMCIELDEQSDGLLTDKMTLDITNQVCDVVDMFFPEFKNSNNTRNSTIKLTTAIVARHKFMKLK</sequence>
<accession>A0A4R5AQY5</accession>
<proteinExistence type="predicted"/>
<gene>
    <name evidence="1" type="ORF">E0F89_13945</name>
</gene>